<dbReference type="EMBL" id="JBHTEK010000005">
    <property type="protein sequence ID" value="MFC7671006.1"/>
    <property type="molecule type" value="Genomic_DNA"/>
</dbReference>
<dbReference type="Pfam" id="PF00582">
    <property type="entry name" value="Usp"/>
    <property type="match status" value="1"/>
</dbReference>
<dbReference type="InterPro" id="IPR006016">
    <property type="entry name" value="UspA"/>
</dbReference>
<dbReference type="RefSeq" id="WP_380206851.1">
    <property type="nucleotide sequence ID" value="NZ_JBHTEK010000005.1"/>
</dbReference>
<evidence type="ECO:0000313" key="3">
    <source>
        <dbReference type="Proteomes" id="UP001596513"/>
    </source>
</evidence>
<evidence type="ECO:0000259" key="1">
    <source>
        <dbReference type="Pfam" id="PF00582"/>
    </source>
</evidence>
<feature type="domain" description="UspA" evidence="1">
    <location>
        <begin position="5"/>
        <end position="42"/>
    </location>
</feature>
<organism evidence="2 3">
    <name type="scientific">Hymenobacter humi</name>
    <dbReference type="NCBI Taxonomy" id="1411620"/>
    <lineage>
        <taxon>Bacteria</taxon>
        <taxon>Pseudomonadati</taxon>
        <taxon>Bacteroidota</taxon>
        <taxon>Cytophagia</taxon>
        <taxon>Cytophagales</taxon>
        <taxon>Hymenobacteraceae</taxon>
        <taxon>Hymenobacter</taxon>
    </lineage>
</organism>
<dbReference type="Gene3D" id="3.40.50.620">
    <property type="entry name" value="HUPs"/>
    <property type="match status" value="1"/>
</dbReference>
<comment type="caution">
    <text evidence="2">The sequence shown here is derived from an EMBL/GenBank/DDBJ whole genome shotgun (WGS) entry which is preliminary data.</text>
</comment>
<keyword evidence="3" id="KW-1185">Reference proteome</keyword>
<sequence length="49" mass="5482">MEPTFVVLTDLSPSSEVALAYTSRLAKHVHAHLVLLHVYQDPCWSPKPP</sequence>
<reference evidence="3" key="1">
    <citation type="journal article" date="2019" name="Int. J. Syst. Evol. Microbiol.">
        <title>The Global Catalogue of Microorganisms (GCM) 10K type strain sequencing project: providing services to taxonomists for standard genome sequencing and annotation.</title>
        <authorList>
            <consortium name="The Broad Institute Genomics Platform"/>
            <consortium name="The Broad Institute Genome Sequencing Center for Infectious Disease"/>
            <person name="Wu L."/>
            <person name="Ma J."/>
        </authorList>
    </citation>
    <scope>NUCLEOTIDE SEQUENCE [LARGE SCALE GENOMIC DNA]</scope>
    <source>
        <strain evidence="3">JCM 19635</strain>
    </source>
</reference>
<dbReference type="SUPFAM" id="SSF52402">
    <property type="entry name" value="Adenine nucleotide alpha hydrolases-like"/>
    <property type="match status" value="1"/>
</dbReference>
<evidence type="ECO:0000313" key="2">
    <source>
        <dbReference type="EMBL" id="MFC7671006.1"/>
    </source>
</evidence>
<proteinExistence type="predicted"/>
<dbReference type="InterPro" id="IPR014729">
    <property type="entry name" value="Rossmann-like_a/b/a_fold"/>
</dbReference>
<name>A0ABW2UFX5_9BACT</name>
<protein>
    <submittedName>
        <fullName evidence="2">Universal stress protein</fullName>
    </submittedName>
</protein>
<accession>A0ABW2UFX5</accession>
<gene>
    <name evidence="2" type="ORF">ACFQT0_29150</name>
</gene>
<dbReference type="Proteomes" id="UP001596513">
    <property type="component" value="Unassembled WGS sequence"/>
</dbReference>